<dbReference type="PANTHER" id="PTHR36109">
    <property type="entry name" value="MEMBRANE PROTEIN-RELATED"/>
    <property type="match status" value="1"/>
</dbReference>
<dbReference type="PANTHER" id="PTHR36109:SF2">
    <property type="entry name" value="MEMBRANE PROTEIN"/>
    <property type="match status" value="1"/>
</dbReference>
<evidence type="ECO:0000256" key="1">
    <source>
        <dbReference type="SAM" id="MobiDB-lite"/>
    </source>
</evidence>
<dbReference type="Proteomes" id="UP000689967">
    <property type="component" value="Unassembled WGS sequence"/>
</dbReference>
<dbReference type="RefSeq" id="WP_216877022.1">
    <property type="nucleotide sequence ID" value="NZ_JAERQM010000004.1"/>
</dbReference>
<evidence type="ECO:0000313" key="2">
    <source>
        <dbReference type="EMBL" id="MBU8545201.1"/>
    </source>
</evidence>
<sequence length="231" mass="23023">MTIRTIARLFDSSTTAHAAVASLEAAGFKHEDITYMGSAGETVRDDLPGTPGRAAAADVGTRHPDGTAEAPTKTGAATGASLGTVLGGGAGLLAGIGALAIPGVGPLVAAGWLVAALTGAGVGAASGGLIGGLVSAGVGEEHATTYSEGLRRGGHLVAVRTDESRAAEAERILEQHGPIDMDARQQEWRSSGWDPAVDPARNPVGHTAPIRAPGELPLANDPALRRPGDVA</sequence>
<feature type="region of interest" description="Disordered" evidence="1">
    <location>
        <begin position="174"/>
        <end position="231"/>
    </location>
</feature>
<comment type="caution">
    <text evidence="2">The sequence shown here is derived from an EMBL/GenBank/DDBJ whole genome shotgun (WGS) entry which is preliminary data.</text>
</comment>
<gene>
    <name evidence="2" type="ORF">JJQ90_15880</name>
</gene>
<feature type="compositionally biased region" description="Basic and acidic residues" evidence="1">
    <location>
        <begin position="174"/>
        <end position="187"/>
    </location>
</feature>
<proteinExistence type="predicted"/>
<feature type="region of interest" description="Disordered" evidence="1">
    <location>
        <begin position="41"/>
        <end position="75"/>
    </location>
</feature>
<protein>
    <recommendedName>
        <fullName evidence="4">General stress protein 17M-like domain-containing protein</fullName>
    </recommendedName>
</protein>
<dbReference type="InterPro" id="IPR052948">
    <property type="entry name" value="Low_temp-induced_all0457"/>
</dbReference>
<organism evidence="2 3">
    <name type="scientific">Falsiroseomonas oleicola</name>
    <dbReference type="NCBI Taxonomy" id="2801474"/>
    <lineage>
        <taxon>Bacteria</taxon>
        <taxon>Pseudomonadati</taxon>
        <taxon>Pseudomonadota</taxon>
        <taxon>Alphaproteobacteria</taxon>
        <taxon>Acetobacterales</taxon>
        <taxon>Roseomonadaceae</taxon>
        <taxon>Falsiroseomonas</taxon>
    </lineage>
</organism>
<keyword evidence="3" id="KW-1185">Reference proteome</keyword>
<name>A0ABS6HCI5_9PROT</name>
<evidence type="ECO:0000313" key="3">
    <source>
        <dbReference type="Proteomes" id="UP000689967"/>
    </source>
</evidence>
<dbReference type="EMBL" id="JAERQM010000004">
    <property type="protein sequence ID" value="MBU8545201.1"/>
    <property type="molecule type" value="Genomic_DNA"/>
</dbReference>
<reference evidence="2 3" key="1">
    <citation type="submission" date="2021-01" db="EMBL/GenBank/DDBJ databases">
        <title>Roseomonas sp. nov, a bacterium isolated from an oil production mixture in Yumen Oilfield.</title>
        <authorList>
            <person name="Wu D."/>
        </authorList>
    </citation>
    <scope>NUCLEOTIDE SEQUENCE [LARGE SCALE GENOMIC DNA]</scope>
    <source>
        <strain evidence="2 3">ROY-5-3</strain>
    </source>
</reference>
<accession>A0ABS6HCI5</accession>
<evidence type="ECO:0008006" key="4">
    <source>
        <dbReference type="Google" id="ProtNLM"/>
    </source>
</evidence>